<dbReference type="SUPFAM" id="SSF64268">
    <property type="entry name" value="PX domain"/>
    <property type="match status" value="1"/>
</dbReference>
<dbReference type="PANTHER" id="PTHR17695">
    <property type="entry name" value="SMALL SUBUNIT PROCESSOME COMPONENT 20 HOMOLOG"/>
    <property type="match status" value="1"/>
</dbReference>
<accession>A0AA85AJ16</accession>
<dbReference type="GO" id="GO:0032040">
    <property type="term" value="C:small-subunit processome"/>
    <property type="evidence" value="ECO:0007669"/>
    <property type="project" value="TreeGrafter"/>
</dbReference>
<dbReference type="Pfam" id="PF07539">
    <property type="entry name" value="UTP20_N"/>
    <property type="match status" value="1"/>
</dbReference>
<evidence type="ECO:0008006" key="7">
    <source>
        <dbReference type="Google" id="ProtNLM"/>
    </source>
</evidence>
<reference evidence="6" key="1">
    <citation type="submission" date="2023-11" db="UniProtKB">
        <authorList>
            <consortium name="WormBaseParasite"/>
        </authorList>
    </citation>
    <scope>IDENTIFICATION</scope>
</reference>
<dbReference type="Pfam" id="PF02194">
    <property type="entry name" value="PXA"/>
    <property type="match status" value="1"/>
</dbReference>
<evidence type="ECO:0000313" key="6">
    <source>
        <dbReference type="WBParaSite" id="SMRG1_87050.1"/>
    </source>
</evidence>
<dbReference type="Pfam" id="PF00787">
    <property type="entry name" value="PX"/>
    <property type="match status" value="1"/>
</dbReference>
<dbReference type="GO" id="GO:0030686">
    <property type="term" value="C:90S preribosome"/>
    <property type="evidence" value="ECO:0007669"/>
    <property type="project" value="TreeGrafter"/>
</dbReference>
<evidence type="ECO:0000313" key="5">
    <source>
        <dbReference type="Proteomes" id="UP000050790"/>
    </source>
</evidence>
<feature type="transmembrane region" description="Helical" evidence="2">
    <location>
        <begin position="1295"/>
        <end position="1312"/>
    </location>
</feature>
<feature type="compositionally biased region" description="Polar residues" evidence="1">
    <location>
        <begin position="4498"/>
        <end position="4508"/>
    </location>
</feature>
<dbReference type="WBParaSite" id="SMRG1_87050.1">
    <property type="protein sequence ID" value="SMRG1_87050.1"/>
    <property type="gene ID" value="SMRG1_87050"/>
</dbReference>
<dbReference type="SMART" id="SM00313">
    <property type="entry name" value="PXA"/>
    <property type="match status" value="1"/>
</dbReference>
<evidence type="ECO:0000256" key="1">
    <source>
        <dbReference type="SAM" id="MobiDB-lite"/>
    </source>
</evidence>
<keyword evidence="2" id="KW-1133">Transmembrane helix</keyword>
<feature type="compositionally biased region" description="Low complexity" evidence="1">
    <location>
        <begin position="1214"/>
        <end position="1249"/>
    </location>
</feature>
<protein>
    <recommendedName>
        <fullName evidence="7">PX domain-containing protein</fullName>
    </recommendedName>
</protein>
<feature type="domain" description="PXA" evidence="4">
    <location>
        <begin position="67"/>
        <end position="330"/>
    </location>
</feature>
<dbReference type="SMART" id="SM00312">
    <property type="entry name" value="PX"/>
    <property type="match status" value="1"/>
</dbReference>
<dbReference type="PANTHER" id="PTHR17695:SF11">
    <property type="entry name" value="SMALL SUBUNIT PROCESSOME COMPONENT 20 HOMOLOG"/>
    <property type="match status" value="1"/>
</dbReference>
<feature type="region of interest" description="Disordered" evidence="1">
    <location>
        <begin position="4424"/>
        <end position="4508"/>
    </location>
</feature>
<dbReference type="InterPro" id="IPR046523">
    <property type="entry name" value="UTP20_dom"/>
</dbReference>
<feature type="region of interest" description="Disordered" evidence="1">
    <location>
        <begin position="249"/>
        <end position="268"/>
    </location>
</feature>
<organism evidence="5 6">
    <name type="scientific">Schistosoma margrebowiei</name>
    <dbReference type="NCBI Taxonomy" id="48269"/>
    <lineage>
        <taxon>Eukaryota</taxon>
        <taxon>Metazoa</taxon>
        <taxon>Spiralia</taxon>
        <taxon>Lophotrochozoa</taxon>
        <taxon>Platyhelminthes</taxon>
        <taxon>Trematoda</taxon>
        <taxon>Digenea</taxon>
        <taxon>Strigeidida</taxon>
        <taxon>Schistosomatoidea</taxon>
        <taxon>Schistosomatidae</taxon>
        <taxon>Schistosoma</taxon>
    </lineage>
</organism>
<dbReference type="InterPro" id="IPR011430">
    <property type="entry name" value="UTP20_N"/>
</dbReference>
<dbReference type="PROSITE" id="PS51207">
    <property type="entry name" value="PXA"/>
    <property type="match status" value="1"/>
</dbReference>
<dbReference type="InterPro" id="IPR052575">
    <property type="entry name" value="SSU_processome_comp_20"/>
</dbReference>
<keyword evidence="2" id="KW-0472">Membrane</keyword>
<sequence>MIVFIWITLSFTLMGYIFCVILSKCMVIERTQPTVKMLIFSKEYLRPKKRVHEPTDAYFDHTKVTIGSRSNEALQSIFDLLLKEYIEFWYRPFTSNPDFMVQLKMFLQYACAVIIQRVKDIDLSEFIVNRFIPHFFDHIVHILSLTCSDKLNTTGVGDTHEETRTMLKENHSRKSPLKSCSEEAVLCAFGDRLHAALYSRQAEVMYLRAVVNRLLPVLGMPPSLSSSEMYKSKEPSVDHGHRFRRNRVMHNSPGHAYGSSERSRKSPVVSRSASTSALFFQKFMELGCNPSLSSFLIEILSTCVLLPAMDILANSDFVNHLILLCFPECTPVESLIKHDCQHVPLLETYIHDWERWLSKKQSTVIHIEKLLNQQDELYPFMQYMKSVKSIEPLTILLLMYQINSRVLKSMPSSDACHEISAQLHHILSILNGQLFNDNNNGNDVDIDHHHQQHHDDDDDHHHHSIYQISKMITHNQSTKTLPTINGRRLQFFNVSNEFEELLKVCLKYCSPETITQLVNTPQWKETYQSVCDAVESRFIPMYLESPEYIRYSFGFSHFSTSVSSLNKIGVRSPKRDIRRLSQNVGTSQQQTGLFGNALMNVFSSQSTDGQFFGNLDSSKLSVSSMRRNQKDRFGNILNDQTNRSNRHYTNTGTTTTAVNEELLTNQHVIGIKHLPETTQQLDLSQCNVYIRGLSRPEVVTQSNNRHPLGLITTTTINPLVLSSTTTLGITNLHSNQTNHLPASMNMNILSNNINNNTMTTPISSSTTAVRDISYRNKISNELNNLINPSIYNNSFVSSSSSLPQLSTQFMFNVVTEIVINGVRRQVAKVTRKYSEFYVLEQKLIEFHGTLIIKQLPKRQLTPRTMEFLESKCDIFQSYLQYLIAQPFLRNSKLLYSFLTSNEPFNTNIFELNLGRLVKSVPLKLTKEKGQFLDNFLSAYFSSCHPQPIESDINNLERIKWKSSSVHSTTETGIYSTSFDPLLNTTNNHISNTNNVIGDTTFHFSTTSSTNVLQDRNLIHKSNYNNFKVDTYPVEKNIDYYSRYVLNSPQHKHQSRTSLDHRLRSRIYWNNAGLTYEKQKDTINQSSNLSTVHLTSLSEIILYFLDKIITLLSTTCFSNDKKFSLHSNHSQLSSNVEMISSSSSSTTTTAAAAVASSSSIQRMNSLQEINIDNIKSSIDPWDITNPYWNEAFLNGPSLSNVMTTSPPPSPPSPPSTTTTNTTITTTNTNHITSRSHQSSSSSSLTSSSSSLEPKLDPIPSSTTINSHYIPIISITFNDIYDAIYEFYLFIIKQCQFYFYYLIYKIIMILLIYFKSSINYWLMNYFIKSIYEIFSDENLAHILNNIKTSIFFHSSKKIDMDKSERKEKARIAIEKAILNITGLSYFTDLEIIHDQLNRIFDCFQYSKWNKQLTYILLDQFLLELFPELHLNNTNNDDMNTNSSHTNTHTTYTTTNTNTNATTNTTYTTTNTNTNVTTTTANDNSDMMLRGSEQEFASRISSTLFMSTSAMISFQHSSTVLSIPLKSTSNIFITSQMLGIMSANTGRKAPVGASVKPCVTNWHAMKGDNTFRFMRYRDEIKRKVVVSFKTNHFDGEDSLDSYFASAVEKWTDNSSSEQFIAFRRKIAPYVLSLKLIIFHQDLICQELKTFWEQLGDTSLPPALDLVANLACDIREDFFNHIDDFLPLVVGAIIRNSKNAEFLAHCFDCLSHLVYFLHRPMVKNIRKILKCFLPLLSHCSSDIPRFTAECLAFLFRKFGDKIALFHILEETIENPECLGAVLVEMLSGVGEKVHTTSLEILPCLLDSLFSCDSKQSVQLDFDSHKNENNPPDVSNASMKMTSPLNDCCSVSKSVIAVSCSLSQLVKRSPSSEQINYVIQHLTRQCQRLSASPNLQYFREYLTLLTSFIQSLAKSEFMSLFEENISKILITLNNCYSSPDVLNLCCVFLQSVSTRYNPYDFVKSVIQCKTQTLESRFELLKNLANWQYFDRDVSPNIIHLLLDIHNLRNTDLPSSCTLCIFDALFRIGLVKQLIPLEDGIICNFSCFSIDFTYIVGSIYDDTTLRSDVRDIIDWFVSPLRLLSECNITVDRKCCGCRTELQVPLSIPIFCLPLIRPLPVENILKLLADTLTTLVNTLHCSTEFSSENRITIENKERLFQIMAVVQAVQKLQLRTKHCNTYFQITPDELSLKKLISLAKSYHNLYPEYCCIILRIIDILVHLLITNNDYKQYLFNHQDILYGNLLPLLMSSSHQIRLHVLRILFVINGGLSNSTDNNNCSNDVQYNSTVQNIIERCLKAEKIQLGHQTVRDFLMHILQLHADRDVKYCRQAAEIAIHYLFGLLHVQFTAIWSPINEAIASYCESNSLIKKKSTKHENSSHELEIKEKNWNIECRNLFWSVFQPLLMDTETKIVHNNNDDLSNVSDSKETNLYTCSYETAIIWFTSIRPDLYSVQRKTPNNHWLVIESRKRPDWLSYRLCLWQCLRWKIAAKYTHFLTPLLLNIISSAIQSGLNKSTEQLLLTILNLYSQFNNIKSIYMEKEFKQNIYQLLKFKQPTIQNAAFKCLLAYKQSAINNYQEQIEKIINPQTFRDAVRTFRLDTSLYSSEHREYIGGVLLRILYGRLQLSKGQFTSAVFTNLAQYTNSELNLFLSFLLDPFVKETECIQLSTSTFSPTTISLSDCIQSARQRVQHTIDGKDTLSWSRLHALSQIINQTLNYMGHRLNIVHLNENEDDLVENSNPIELSNNIQRADILLRLALSLLAMVYEVKKIKLESTNHNRLPLTSQLKAVRLAAINLLVHLFSSNWLCEIEFWGKSTITNHDLHQLVSSSSSSPSSSAAAEVDRSIIVKEICCNSFLLNDLINSSTLSSNHLIIQLCYIWSKSTIYNGYLCKKFFNQSLLDTLFKLLNMNMNTTHNTTKLKLKNEIIEKLVEIIHNLTFLPDVSTTGRVLLQSFHSELVNYLNKRLQELCQVKSTFFANLGKKPQSGLRLQREFQLVSYLAQLPCHSISNNNNNNNNNHGVMNQHNNINCLTPVDSERLLQALLQLLQRSSIRSLRNTTLTTKSASFKHRVANNLLVNSDESATRYDLQMATGEVVEAELIQSILHLVQITTNITEYLKKILDLFVCSKSRIARSLLCQVVGACTSRLTNWPMNLIEMIDKLNKNTKEDIKEETDQVNNNLRYFKKYLSDHNQSTDAINNLTQNVLLMLNSWDVTHIDQPDIHQRANGYNLLIELCILIKMNNPPEQLLYLHQAGLNCAIYTISHDELHLRDIALDYTIYCIECIQSRLIMKQNLNPNVTIDTDQYYHKLIIQCLWLNLMKYLQDINILSSIKRLHLLRLLNCIIRTYQLRKRFYSLALLLDNYSMNNDFYINLQSGTLLRQCCAIRRLALFLHNPLTIISRRQLNNNYLATNNNKKGNSNNFPISQKDLRNIFLPIIWFYLESELNSSIDNNNNNNLSDNHKKLIDYCLDAIEGIAKHFDWKYYRFLIESIIHRLNSCINIHLISQIMIRLIDAFQPPNWNTSIDINNDDDDNDDDDDDREHVDDEEIKEKKQDIHDHLKIKQKVSTEQGENAIILNYMLNVIKRLEPFIIKPIKTNNTTELMNNNNQKKDKNNSHNQPLKISLVISLVMLLRRLPSGYLESRLPHLILRIMDILRPSRDIHYEIRFEAIKSLSRIGRLLGPSKGLDKLFDIVHQQLDRGGYTYWQVRLYTLHRVFSEVEQAIISGEVSYKSGQLDYIGRIMSRLYLDEMIGRLAEEIDSRRSAKLSNTNNNELSGSIPMDLPEGNGFKSPEGVTRLCRLLSNEGIIHLFTDIKMALHCAASGTALGSILNNNNNKSSSSNDSVGCGIRFRHKALARLECTLTRLPMKTGLFSNKYIQSNINLIIELFQQLVHDNLEEITITNLDFNETNNTTIIDHHHNPHQHNNIIIGWYQPQLKLLESRWNYLELDNEPKREYHSLITQSNLKQSYLLVCCGLSLFIGLIRYQWLKQDQLEHLQLLNEFLPSIIQCLQSKYIQVLNITIKCIRLFLLITSSKLIINQLPKFSEYIHIIGNQLFNLLTNQSYLLSNKIESISCYAQNFTRNLYCTLALLVNHQCNYPLNKIQLLTLLNIVDIELNHNYNESMNSSLILLNAILKRRLYDPMIQINEIDFIKDPKFLIHNEGLIIAKLSDHNYDLKIGSGGGERLLNLFYRLQLLSITSSSEQIRNESCNCLITFLLNYPHQLKFLKYFIQFYIKQLEYKKSFGQLTAIQLLYQLIDQLPIIRFIGKQNDYLDEIIFLNISTAIERETSRKIRQILLNFLNLLFNKLPLNLVHNYINDYIIGFLLAPPITRCSARLLSLQILLSLYNSQLVIVIKQYRNQLIHIISNNILPCGIIQLNQFIQSNTILMISTGLNELYNKKSMITPKEECNLLKIIKEDTKWMNEIELPKNAYSDDDNDDDGDDDDASKLSKDNDEEEEDIDFSDDDDEVDNVDLDYDEDTNVDPFTSATFNNENIENNKHSNDTIQSHSTSSNKELKCSKSAIDNQYFLVAHTLEHALKLVYQLITESTTINSPNTSDNNINTYISSIKLSPFWRILLNGPKYNDNNNNQLCPITEFQSKKHRKKLNKRREQYSTLFSMETTTTTATTSTTTTTKNIENKTKKMSLLIVGHRETREWATRCLNLLLKLEISTNQDRLIKPINENNNIDTELSGFNVRSAIFKKLQKNKTNFNKVLQRILNDLLFQLEVDARVPISEEWSNALLSNLIYLGQLLHLSVGRKPVLKIFRIANKIALDELNNRPQYYCQRLLALKLTTGLLLRLPHPNTTQLFDMFSLNTQPSSGSDNQSVENLSVEKQVPAYFAYLRSASKLISREFRQRERLAFTAASSLASAVNDDTTDIGARMRLRGMHLSRELTVRAKSRQRRAQARLRRALMSGTIRPESANSLVASVSAGMAKAGPDQLVELIESTESALTQELGGGNHQLIQIICSRASLGARAIRERRNLHKATRNALGMAWNGPVKKKSKLPDVTSQPLEMNNSSENGTDTSNRLQKRKLSPNEEHNQKATQQKKTKKPRISL</sequence>
<evidence type="ECO:0000256" key="2">
    <source>
        <dbReference type="SAM" id="Phobius"/>
    </source>
</evidence>
<proteinExistence type="predicted"/>
<feature type="compositionally biased region" description="Polar residues" evidence="1">
    <location>
        <begin position="5006"/>
        <end position="5026"/>
    </location>
</feature>
<dbReference type="Gene3D" id="3.30.1520.10">
    <property type="entry name" value="Phox-like domain"/>
    <property type="match status" value="1"/>
</dbReference>
<feature type="region of interest" description="Disordered" evidence="1">
    <location>
        <begin position="3517"/>
        <end position="3541"/>
    </location>
</feature>
<dbReference type="InterPro" id="IPR001683">
    <property type="entry name" value="PX_dom"/>
</dbReference>
<evidence type="ECO:0000259" key="3">
    <source>
        <dbReference type="PROSITE" id="PS50195"/>
    </source>
</evidence>
<feature type="compositionally biased region" description="Basic residues" evidence="1">
    <location>
        <begin position="5044"/>
        <end position="5055"/>
    </location>
</feature>
<dbReference type="PROSITE" id="PS50195">
    <property type="entry name" value="PX"/>
    <property type="match status" value="1"/>
</dbReference>
<dbReference type="InterPro" id="IPR036871">
    <property type="entry name" value="PX_dom_sf"/>
</dbReference>
<dbReference type="Proteomes" id="UP000050790">
    <property type="component" value="Unassembled WGS sequence"/>
</dbReference>
<keyword evidence="2" id="KW-0812">Transmembrane</keyword>
<name>A0AA85AJ16_9TREM</name>
<dbReference type="GO" id="GO:0035091">
    <property type="term" value="F:phosphatidylinositol binding"/>
    <property type="evidence" value="ECO:0007669"/>
    <property type="project" value="InterPro"/>
</dbReference>
<feature type="region of interest" description="Disordered" evidence="1">
    <location>
        <begin position="1434"/>
        <end position="1454"/>
    </location>
</feature>
<evidence type="ECO:0000259" key="4">
    <source>
        <dbReference type="PROSITE" id="PS51207"/>
    </source>
</evidence>
<feature type="compositionally biased region" description="Acidic residues" evidence="1">
    <location>
        <begin position="4448"/>
        <end position="4476"/>
    </location>
</feature>
<feature type="region of interest" description="Disordered" evidence="1">
    <location>
        <begin position="4992"/>
        <end position="5055"/>
    </location>
</feature>
<dbReference type="InterPro" id="IPR003114">
    <property type="entry name" value="Phox_assoc"/>
</dbReference>
<feature type="compositionally biased region" description="Pro residues" evidence="1">
    <location>
        <begin position="1204"/>
        <end position="1213"/>
    </location>
</feature>
<dbReference type="InterPro" id="IPR016024">
    <property type="entry name" value="ARM-type_fold"/>
</dbReference>
<dbReference type="Pfam" id="PF20416">
    <property type="entry name" value="UTP20"/>
    <property type="match status" value="1"/>
</dbReference>
<feature type="compositionally biased region" description="Acidic residues" evidence="1">
    <location>
        <begin position="3521"/>
        <end position="3533"/>
    </location>
</feature>
<dbReference type="SUPFAM" id="SSF48371">
    <property type="entry name" value="ARM repeat"/>
    <property type="match status" value="2"/>
</dbReference>
<feature type="compositionally biased region" description="Acidic residues" evidence="1">
    <location>
        <begin position="4428"/>
        <end position="4440"/>
    </location>
</feature>
<feature type="domain" description="PX" evidence="3">
    <location>
        <begin position="789"/>
        <end position="905"/>
    </location>
</feature>
<feature type="region of interest" description="Disordered" evidence="1">
    <location>
        <begin position="1198"/>
        <end position="1254"/>
    </location>
</feature>